<dbReference type="OrthoDB" id="9778052at2"/>
<dbReference type="EMBL" id="QWJJ01000011">
    <property type="protein sequence ID" value="RII38211.1"/>
    <property type="molecule type" value="Genomic_DNA"/>
</dbReference>
<name>A0A399IYV8_9RHOB</name>
<evidence type="ECO:0000313" key="5">
    <source>
        <dbReference type="Proteomes" id="UP000265848"/>
    </source>
</evidence>
<reference evidence="4 5" key="1">
    <citation type="submission" date="2018-08" db="EMBL/GenBank/DDBJ databases">
        <title>Pseudooceanicola sediminis CY03 in the family Rhodobacteracea.</title>
        <authorList>
            <person name="Zhang Y.-J."/>
        </authorList>
    </citation>
    <scope>NUCLEOTIDE SEQUENCE [LARGE SCALE GENOMIC DNA]</scope>
    <source>
        <strain evidence="4 5">CY03</strain>
    </source>
</reference>
<protein>
    <submittedName>
        <fullName evidence="4">NAD-dependent epimerase/dehydratase family protein</fullName>
    </submittedName>
</protein>
<dbReference type="InterPro" id="IPR036291">
    <property type="entry name" value="NAD(P)-bd_dom_sf"/>
</dbReference>
<accession>A0A399IYV8</accession>
<evidence type="ECO:0000256" key="1">
    <source>
        <dbReference type="ARBA" id="ARBA00023002"/>
    </source>
</evidence>
<evidence type="ECO:0000256" key="2">
    <source>
        <dbReference type="ARBA" id="ARBA00023445"/>
    </source>
</evidence>
<gene>
    <name evidence="4" type="ORF">DL237_13485</name>
</gene>
<dbReference type="Proteomes" id="UP000265848">
    <property type="component" value="Unassembled WGS sequence"/>
</dbReference>
<proteinExistence type="inferred from homology"/>
<dbReference type="FunFam" id="3.40.50.720:FF:000085">
    <property type="entry name" value="Dihydroflavonol reductase"/>
    <property type="match status" value="1"/>
</dbReference>
<dbReference type="GO" id="GO:0016616">
    <property type="term" value="F:oxidoreductase activity, acting on the CH-OH group of donors, NAD or NADP as acceptor"/>
    <property type="evidence" value="ECO:0007669"/>
    <property type="project" value="TreeGrafter"/>
</dbReference>
<feature type="domain" description="NAD-dependent epimerase/dehydratase" evidence="3">
    <location>
        <begin position="18"/>
        <end position="254"/>
    </location>
</feature>
<evidence type="ECO:0000313" key="4">
    <source>
        <dbReference type="EMBL" id="RII38211.1"/>
    </source>
</evidence>
<comment type="similarity">
    <text evidence="2">Belongs to the NAD(P)-dependent epimerase/dehydratase family. Dihydroflavonol-4-reductase subfamily.</text>
</comment>
<dbReference type="PANTHER" id="PTHR10366:SF564">
    <property type="entry name" value="STEROL-4-ALPHA-CARBOXYLATE 3-DEHYDROGENASE, DECARBOXYLATING"/>
    <property type="match status" value="1"/>
</dbReference>
<keyword evidence="5" id="KW-1185">Reference proteome</keyword>
<dbReference type="Gene3D" id="3.40.50.720">
    <property type="entry name" value="NAD(P)-binding Rossmann-like Domain"/>
    <property type="match status" value="1"/>
</dbReference>
<dbReference type="SUPFAM" id="SSF51735">
    <property type="entry name" value="NAD(P)-binding Rossmann-fold domains"/>
    <property type="match status" value="1"/>
</dbReference>
<dbReference type="AlphaFoldDB" id="A0A399IYV8"/>
<dbReference type="InterPro" id="IPR001509">
    <property type="entry name" value="Epimerase_deHydtase"/>
</dbReference>
<dbReference type="InterPro" id="IPR050425">
    <property type="entry name" value="NAD(P)_dehydrat-like"/>
</dbReference>
<sequence length="360" mass="38781">MMTHIPFDKLPIDTSAPVLVTGATGYVAGWIVKRLLERGVTVHAAVRDPSNREKLAHLHAMAAATPGDLVIFRADLLEEGSYGAAMAGCGVVFHTASPFVSVVEDPQRDLVDPAVKGTRNVLASATATYSVTRVVLTSSCAAIIGDAADMAGAVADEDTWNSTSSLEHQPYSYSKTAAERAAWEASRRQARWRLVVINPSLVIGPGTADRQTSESFSILRQMGAGAFKSGVPPMEIGMVDVRDVAEAHVRAAFLPAAEGRHIISAESLTLLRVAQILCASYGNRLPVTAREMPKWVVWLIGPLVSSTITRRMVTRSMGHRWQVDNGKSRHALGMGYRPLEPGVEEMFQQMVDTGQVALLP</sequence>
<organism evidence="4 5">
    <name type="scientific">Pseudooceanicola sediminis</name>
    <dbReference type="NCBI Taxonomy" id="2211117"/>
    <lineage>
        <taxon>Bacteria</taxon>
        <taxon>Pseudomonadati</taxon>
        <taxon>Pseudomonadota</taxon>
        <taxon>Alphaproteobacteria</taxon>
        <taxon>Rhodobacterales</taxon>
        <taxon>Paracoccaceae</taxon>
        <taxon>Pseudooceanicola</taxon>
    </lineage>
</organism>
<keyword evidence="1" id="KW-0560">Oxidoreductase</keyword>
<dbReference type="Pfam" id="PF01370">
    <property type="entry name" value="Epimerase"/>
    <property type="match status" value="1"/>
</dbReference>
<dbReference type="PANTHER" id="PTHR10366">
    <property type="entry name" value="NAD DEPENDENT EPIMERASE/DEHYDRATASE"/>
    <property type="match status" value="1"/>
</dbReference>
<comment type="caution">
    <text evidence="4">The sequence shown here is derived from an EMBL/GenBank/DDBJ whole genome shotgun (WGS) entry which is preliminary data.</text>
</comment>
<evidence type="ECO:0000259" key="3">
    <source>
        <dbReference type="Pfam" id="PF01370"/>
    </source>
</evidence>